<dbReference type="CDD" id="cd06171">
    <property type="entry name" value="Sigma70_r4"/>
    <property type="match status" value="1"/>
</dbReference>
<proteinExistence type="inferred from homology"/>
<evidence type="ECO:0000259" key="5">
    <source>
        <dbReference type="Pfam" id="PF04542"/>
    </source>
</evidence>
<dbReference type="SUPFAM" id="SSF88946">
    <property type="entry name" value="Sigma2 domain of RNA polymerase sigma factors"/>
    <property type="match status" value="1"/>
</dbReference>
<dbReference type="InterPro" id="IPR013325">
    <property type="entry name" value="RNA_pol_sigma_r2"/>
</dbReference>
<evidence type="ECO:0000256" key="3">
    <source>
        <dbReference type="ARBA" id="ARBA00023082"/>
    </source>
</evidence>
<evidence type="ECO:0000313" key="8">
    <source>
        <dbReference type="Proteomes" id="UP001595904"/>
    </source>
</evidence>
<gene>
    <name evidence="7" type="ORF">ACFPN2_33660</name>
</gene>
<dbReference type="NCBIfam" id="TIGR02937">
    <property type="entry name" value="sigma70-ECF"/>
    <property type="match status" value="1"/>
</dbReference>
<evidence type="ECO:0000259" key="6">
    <source>
        <dbReference type="Pfam" id="PF08281"/>
    </source>
</evidence>
<dbReference type="InterPro" id="IPR013249">
    <property type="entry name" value="RNA_pol_sigma70_r4_t2"/>
</dbReference>
<organism evidence="7 8">
    <name type="scientific">Steroidobacter flavus</name>
    <dbReference type="NCBI Taxonomy" id="1842136"/>
    <lineage>
        <taxon>Bacteria</taxon>
        <taxon>Pseudomonadati</taxon>
        <taxon>Pseudomonadota</taxon>
        <taxon>Gammaproteobacteria</taxon>
        <taxon>Steroidobacterales</taxon>
        <taxon>Steroidobacteraceae</taxon>
        <taxon>Steroidobacter</taxon>
    </lineage>
</organism>
<protein>
    <submittedName>
        <fullName evidence="7">RNA polymerase sigma factor</fullName>
    </submittedName>
</protein>
<sequence length="184" mass="20895">MASIEEDENDRHVDLAPGLLFTAYMREKAALRQLLRTRTRDTSVADDLVQDLWFRVRKVAGSKPVRNPGAFLRTIARNLATDWMRRENMIASMAGAPEQADDVPCGRPSAFDERVSEEAVAFLMRVIEEIPPRRRQAFLLHRFEGLTIAETSQRMGTSAETVERQVAQALSYCQARLLECGWTL</sequence>
<dbReference type="RefSeq" id="WP_380604944.1">
    <property type="nucleotide sequence ID" value="NZ_JBHSDU010000015.1"/>
</dbReference>
<keyword evidence="2" id="KW-0805">Transcription regulation</keyword>
<dbReference type="InterPro" id="IPR039425">
    <property type="entry name" value="RNA_pol_sigma-70-like"/>
</dbReference>
<evidence type="ECO:0000256" key="2">
    <source>
        <dbReference type="ARBA" id="ARBA00023015"/>
    </source>
</evidence>
<dbReference type="PANTHER" id="PTHR43133:SF63">
    <property type="entry name" value="RNA POLYMERASE SIGMA FACTOR FECI-RELATED"/>
    <property type="match status" value="1"/>
</dbReference>
<evidence type="ECO:0000256" key="1">
    <source>
        <dbReference type="ARBA" id="ARBA00010641"/>
    </source>
</evidence>
<dbReference type="Pfam" id="PF04542">
    <property type="entry name" value="Sigma70_r2"/>
    <property type="match status" value="1"/>
</dbReference>
<dbReference type="InterPro" id="IPR007627">
    <property type="entry name" value="RNA_pol_sigma70_r2"/>
</dbReference>
<feature type="domain" description="RNA polymerase sigma-70 region 2" evidence="5">
    <location>
        <begin position="24"/>
        <end position="88"/>
    </location>
</feature>
<feature type="domain" description="RNA polymerase sigma factor 70 region 4 type 2" evidence="6">
    <location>
        <begin position="123"/>
        <end position="171"/>
    </location>
</feature>
<dbReference type="SUPFAM" id="SSF88659">
    <property type="entry name" value="Sigma3 and sigma4 domains of RNA polymerase sigma factors"/>
    <property type="match status" value="1"/>
</dbReference>
<keyword evidence="8" id="KW-1185">Reference proteome</keyword>
<dbReference type="Gene3D" id="1.10.1740.10">
    <property type="match status" value="1"/>
</dbReference>
<dbReference type="Pfam" id="PF08281">
    <property type="entry name" value="Sigma70_r4_2"/>
    <property type="match status" value="1"/>
</dbReference>
<evidence type="ECO:0000256" key="4">
    <source>
        <dbReference type="ARBA" id="ARBA00023163"/>
    </source>
</evidence>
<comment type="caution">
    <text evidence="7">The sequence shown here is derived from an EMBL/GenBank/DDBJ whole genome shotgun (WGS) entry which is preliminary data.</text>
</comment>
<comment type="similarity">
    <text evidence="1">Belongs to the sigma-70 factor family. ECF subfamily.</text>
</comment>
<dbReference type="InterPro" id="IPR014284">
    <property type="entry name" value="RNA_pol_sigma-70_dom"/>
</dbReference>
<dbReference type="EMBL" id="JBHSDU010000015">
    <property type="protein sequence ID" value="MFC4314069.1"/>
    <property type="molecule type" value="Genomic_DNA"/>
</dbReference>
<dbReference type="PANTHER" id="PTHR43133">
    <property type="entry name" value="RNA POLYMERASE ECF-TYPE SIGMA FACTO"/>
    <property type="match status" value="1"/>
</dbReference>
<dbReference type="InterPro" id="IPR013324">
    <property type="entry name" value="RNA_pol_sigma_r3/r4-like"/>
</dbReference>
<evidence type="ECO:0000313" key="7">
    <source>
        <dbReference type="EMBL" id="MFC4314069.1"/>
    </source>
</evidence>
<reference evidence="8" key="1">
    <citation type="journal article" date="2019" name="Int. J. Syst. Evol. Microbiol.">
        <title>The Global Catalogue of Microorganisms (GCM) 10K type strain sequencing project: providing services to taxonomists for standard genome sequencing and annotation.</title>
        <authorList>
            <consortium name="The Broad Institute Genomics Platform"/>
            <consortium name="The Broad Institute Genome Sequencing Center for Infectious Disease"/>
            <person name="Wu L."/>
            <person name="Ma J."/>
        </authorList>
    </citation>
    <scope>NUCLEOTIDE SEQUENCE [LARGE SCALE GENOMIC DNA]</scope>
    <source>
        <strain evidence="8">CGMCC 1.10759</strain>
    </source>
</reference>
<dbReference type="InterPro" id="IPR036388">
    <property type="entry name" value="WH-like_DNA-bd_sf"/>
</dbReference>
<keyword evidence="3" id="KW-0731">Sigma factor</keyword>
<dbReference type="Gene3D" id="1.10.10.10">
    <property type="entry name" value="Winged helix-like DNA-binding domain superfamily/Winged helix DNA-binding domain"/>
    <property type="match status" value="1"/>
</dbReference>
<keyword evidence="4" id="KW-0804">Transcription</keyword>
<accession>A0ABV8T5Q6</accession>
<dbReference type="Proteomes" id="UP001595904">
    <property type="component" value="Unassembled WGS sequence"/>
</dbReference>
<name>A0ABV8T5Q6_9GAMM</name>